<accession>A0A382CNI3</accession>
<feature type="non-terminal residue" evidence="1">
    <location>
        <position position="200"/>
    </location>
</feature>
<feature type="non-terminal residue" evidence="1">
    <location>
        <position position="1"/>
    </location>
</feature>
<dbReference type="EMBL" id="UINC01035271">
    <property type="protein sequence ID" value="SVB27419.1"/>
    <property type="molecule type" value="Genomic_DNA"/>
</dbReference>
<reference evidence="1" key="1">
    <citation type="submission" date="2018-05" db="EMBL/GenBank/DDBJ databases">
        <authorList>
            <person name="Lanie J.A."/>
            <person name="Ng W.-L."/>
            <person name="Kazmierczak K.M."/>
            <person name="Andrzejewski T.M."/>
            <person name="Davidsen T.M."/>
            <person name="Wayne K.J."/>
            <person name="Tettelin H."/>
            <person name="Glass J.I."/>
            <person name="Rusch D."/>
            <person name="Podicherti R."/>
            <person name="Tsui H.-C.T."/>
            <person name="Winkler M.E."/>
        </authorList>
    </citation>
    <scope>NUCLEOTIDE SEQUENCE</scope>
</reference>
<proteinExistence type="predicted"/>
<dbReference type="AlphaFoldDB" id="A0A382CNI3"/>
<name>A0A382CNI3_9ZZZZ</name>
<gene>
    <name evidence="1" type="ORF">METZ01_LOCUS180273</name>
</gene>
<protein>
    <submittedName>
        <fullName evidence="1">Uncharacterized protein</fullName>
    </submittedName>
</protein>
<sequence length="200" mass="22366">MKSNLNIDMQGHVKIFDVDTGEILVNKANKIHAENMSRCIATTLSNKDHFSLYELHFGNDGTIIDAQGNITYREPKVTLANDDLYNDRFYKNFDILDADNTDVTENKVDISYTDGNSYTDIIITSTLNYDEPMASDTNFNLAGADQKADDATIDGNFVFDELGLKSKSGDGRNEGLLLSHVVFHPVQKSANRKIQVLYTI</sequence>
<evidence type="ECO:0000313" key="1">
    <source>
        <dbReference type="EMBL" id="SVB27419.1"/>
    </source>
</evidence>
<organism evidence="1">
    <name type="scientific">marine metagenome</name>
    <dbReference type="NCBI Taxonomy" id="408172"/>
    <lineage>
        <taxon>unclassified sequences</taxon>
        <taxon>metagenomes</taxon>
        <taxon>ecological metagenomes</taxon>
    </lineage>
</organism>